<dbReference type="PANTHER" id="PTHR31845:SF21">
    <property type="entry name" value="REGULATORY PROTEIN LEU3"/>
    <property type="match status" value="1"/>
</dbReference>
<sequence>MENWSSSSAVNAIAIAPRPTLSISSPMQAEGASRPRNSGAPSKRKRIACKECRQGKLKCESTNLQKCSRCNSLDLSCVYDNDYQRYNKRVKLRELTDEVERLRAEKAGASNQPSPSPRQQDTSPSQQSAAASDRPQFSHVAPAMHHEPTSPALLTTQVLQEDCANTQERCPALYPRRLSNTCLSAAQVTRLFQTFSRDYRPHVPILEAQIPPDDCFVQSPLLFWTIIAIASRKDDEEPTILASLAPAIKSLLWQTIGNPPHSRADVKAMILICLWPFPTSSMSTDPSYILAATSQSSAMHIGLHRPHFAQDFARVKTSLRPAELKEAAMLWSACFIAAESTTSITGQQPLFVADATLDKVCNSNNSYNIPLNMYHLILIWRFCNRLHRVMAKRERRVASLGENDNVVLLPLFEGELDQLRQQLGSSLSRNNQVMFLYASLQLRCYHFLERHSKMSLQEGILKAYRAALYLIQKSQEMESEARLLSYGPIMYSHAICLASTFALKILRSSYSTLVDAEEGRKVFNLSLGLLRKCSVENNDLSGRFSKILTQLWSATPEELSPQNELKVTTRLSGSLLHDTLWKWREKFGGQSPGAHRSQASPSVTTGGADSSSTALARPDLSNGHDNGMVIVADASTHNQSTTSTTVLGQFAEIDLVGEINNDWLWGDGGLSSLMAMDLDDMDFPLSMGNNYPGNGNQPDTS</sequence>
<dbReference type="EMBL" id="JAPDRK010000013">
    <property type="protein sequence ID" value="KAJ9606614.1"/>
    <property type="molecule type" value="Genomic_DNA"/>
</dbReference>
<evidence type="ECO:0000256" key="4">
    <source>
        <dbReference type="ARBA" id="ARBA00023163"/>
    </source>
</evidence>
<comment type="subcellular location">
    <subcellularLocation>
        <location evidence="1">Nucleus</location>
    </subcellularLocation>
</comment>
<dbReference type="GO" id="GO:0008270">
    <property type="term" value="F:zinc ion binding"/>
    <property type="evidence" value="ECO:0007669"/>
    <property type="project" value="InterPro"/>
</dbReference>
<dbReference type="Proteomes" id="UP001172673">
    <property type="component" value="Unassembled WGS sequence"/>
</dbReference>
<feature type="region of interest" description="Disordered" evidence="6">
    <location>
        <begin position="15"/>
        <end position="46"/>
    </location>
</feature>
<feature type="domain" description="Zn(2)-C6 fungal-type" evidence="7">
    <location>
        <begin position="48"/>
        <end position="79"/>
    </location>
</feature>
<dbReference type="AlphaFoldDB" id="A0AA38X4D5"/>
<dbReference type="PROSITE" id="PS50048">
    <property type="entry name" value="ZN2_CY6_FUNGAL_2"/>
    <property type="match status" value="1"/>
</dbReference>
<proteinExistence type="predicted"/>
<dbReference type="GO" id="GO:0005634">
    <property type="term" value="C:nucleus"/>
    <property type="evidence" value="ECO:0007669"/>
    <property type="project" value="UniProtKB-SubCell"/>
</dbReference>
<feature type="compositionally biased region" description="Polar residues" evidence="6">
    <location>
        <begin position="109"/>
        <end position="130"/>
    </location>
</feature>
<keyword evidence="2" id="KW-0805">Transcription regulation</keyword>
<dbReference type="InterPro" id="IPR051089">
    <property type="entry name" value="prtT"/>
</dbReference>
<evidence type="ECO:0000313" key="9">
    <source>
        <dbReference type="Proteomes" id="UP001172673"/>
    </source>
</evidence>
<evidence type="ECO:0000259" key="7">
    <source>
        <dbReference type="PROSITE" id="PS50048"/>
    </source>
</evidence>
<keyword evidence="4" id="KW-0804">Transcription</keyword>
<dbReference type="Gene3D" id="4.10.240.10">
    <property type="entry name" value="Zn(2)-C6 fungal-type DNA-binding domain"/>
    <property type="match status" value="1"/>
</dbReference>
<keyword evidence="9" id="KW-1185">Reference proteome</keyword>
<evidence type="ECO:0000256" key="3">
    <source>
        <dbReference type="ARBA" id="ARBA00023125"/>
    </source>
</evidence>
<gene>
    <name evidence="8" type="ORF">H2200_008622</name>
</gene>
<dbReference type="PANTHER" id="PTHR31845">
    <property type="entry name" value="FINGER DOMAIN PROTEIN, PUTATIVE-RELATED"/>
    <property type="match status" value="1"/>
</dbReference>
<protein>
    <recommendedName>
        <fullName evidence="7">Zn(2)-C6 fungal-type domain-containing protein</fullName>
    </recommendedName>
</protein>
<evidence type="ECO:0000256" key="1">
    <source>
        <dbReference type="ARBA" id="ARBA00004123"/>
    </source>
</evidence>
<comment type="caution">
    <text evidence="8">The sequence shown here is derived from an EMBL/GenBank/DDBJ whole genome shotgun (WGS) entry which is preliminary data.</text>
</comment>
<dbReference type="GO" id="GO:0000976">
    <property type="term" value="F:transcription cis-regulatory region binding"/>
    <property type="evidence" value="ECO:0007669"/>
    <property type="project" value="TreeGrafter"/>
</dbReference>
<dbReference type="PROSITE" id="PS00463">
    <property type="entry name" value="ZN2_CY6_FUNGAL_1"/>
    <property type="match status" value="1"/>
</dbReference>
<organism evidence="8 9">
    <name type="scientific">Cladophialophora chaetospira</name>
    <dbReference type="NCBI Taxonomy" id="386627"/>
    <lineage>
        <taxon>Eukaryota</taxon>
        <taxon>Fungi</taxon>
        <taxon>Dikarya</taxon>
        <taxon>Ascomycota</taxon>
        <taxon>Pezizomycotina</taxon>
        <taxon>Eurotiomycetes</taxon>
        <taxon>Chaetothyriomycetidae</taxon>
        <taxon>Chaetothyriales</taxon>
        <taxon>Herpotrichiellaceae</taxon>
        <taxon>Cladophialophora</taxon>
    </lineage>
</organism>
<feature type="region of interest" description="Disordered" evidence="6">
    <location>
        <begin position="589"/>
        <end position="622"/>
    </location>
</feature>
<name>A0AA38X4D5_9EURO</name>
<reference evidence="8" key="1">
    <citation type="submission" date="2022-10" db="EMBL/GenBank/DDBJ databases">
        <title>Culturing micro-colonial fungi from biological soil crusts in the Mojave desert and describing Neophaeococcomyces mojavensis, and introducing the new genera and species Taxawa tesnikishii.</title>
        <authorList>
            <person name="Kurbessoian T."/>
            <person name="Stajich J.E."/>
        </authorList>
    </citation>
    <scope>NUCLEOTIDE SEQUENCE</scope>
    <source>
        <strain evidence="8">TK_41</strain>
    </source>
</reference>
<keyword evidence="3" id="KW-0238">DNA-binding</keyword>
<dbReference type="CDD" id="cd00067">
    <property type="entry name" value="GAL4"/>
    <property type="match status" value="1"/>
</dbReference>
<keyword evidence="5" id="KW-0539">Nucleus</keyword>
<dbReference type="InterPro" id="IPR001138">
    <property type="entry name" value="Zn2Cys6_DnaBD"/>
</dbReference>
<dbReference type="GO" id="GO:0000981">
    <property type="term" value="F:DNA-binding transcription factor activity, RNA polymerase II-specific"/>
    <property type="evidence" value="ECO:0007669"/>
    <property type="project" value="InterPro"/>
</dbReference>
<evidence type="ECO:0000256" key="6">
    <source>
        <dbReference type="SAM" id="MobiDB-lite"/>
    </source>
</evidence>
<dbReference type="Pfam" id="PF00172">
    <property type="entry name" value="Zn_clus"/>
    <property type="match status" value="1"/>
</dbReference>
<dbReference type="CDD" id="cd12148">
    <property type="entry name" value="fungal_TF_MHR"/>
    <property type="match status" value="1"/>
</dbReference>
<evidence type="ECO:0000256" key="2">
    <source>
        <dbReference type="ARBA" id="ARBA00023015"/>
    </source>
</evidence>
<dbReference type="SMART" id="SM00066">
    <property type="entry name" value="GAL4"/>
    <property type="match status" value="1"/>
</dbReference>
<evidence type="ECO:0000256" key="5">
    <source>
        <dbReference type="ARBA" id="ARBA00023242"/>
    </source>
</evidence>
<feature type="region of interest" description="Disordered" evidence="6">
    <location>
        <begin position="105"/>
        <end position="136"/>
    </location>
</feature>
<evidence type="ECO:0000313" key="8">
    <source>
        <dbReference type="EMBL" id="KAJ9606614.1"/>
    </source>
</evidence>
<dbReference type="InterPro" id="IPR036864">
    <property type="entry name" value="Zn2-C6_fun-type_DNA-bd_sf"/>
</dbReference>
<feature type="compositionally biased region" description="Polar residues" evidence="6">
    <location>
        <begin position="597"/>
        <end position="614"/>
    </location>
</feature>
<accession>A0AA38X4D5</accession>
<dbReference type="SUPFAM" id="SSF57701">
    <property type="entry name" value="Zn2/Cys6 DNA-binding domain"/>
    <property type="match status" value="1"/>
</dbReference>